<keyword evidence="2 3" id="KW-0012">Acyltransferase</keyword>
<keyword evidence="6" id="KW-1185">Reference proteome</keyword>
<dbReference type="InterPro" id="IPR015938">
    <property type="entry name" value="Glycine_N-acyltransferase_N"/>
</dbReference>
<dbReference type="PANTHER" id="PTHR15298">
    <property type="entry name" value="L-COA N-ACYLTRANSFERASE-RELATED"/>
    <property type="match status" value="1"/>
</dbReference>
<feature type="domain" description="Glycine N-acyltransferase C-terminal" evidence="5">
    <location>
        <begin position="194"/>
        <end position="266"/>
    </location>
</feature>
<organism evidence="6 7">
    <name type="scientific">Saccoglossus kowalevskii</name>
    <name type="common">Acorn worm</name>
    <dbReference type="NCBI Taxonomy" id="10224"/>
    <lineage>
        <taxon>Eukaryota</taxon>
        <taxon>Metazoa</taxon>
        <taxon>Hemichordata</taxon>
        <taxon>Enteropneusta</taxon>
        <taxon>Harrimaniidae</taxon>
        <taxon>Saccoglossus</taxon>
    </lineage>
</organism>
<dbReference type="Proteomes" id="UP000694865">
    <property type="component" value="Unplaced"/>
</dbReference>
<accession>A0ABM0MU31</accession>
<dbReference type="RefSeq" id="XP_006823522.1">
    <property type="nucleotide sequence ID" value="XM_006823459.1"/>
</dbReference>
<dbReference type="InterPro" id="IPR010313">
    <property type="entry name" value="Glycine_N-acyltransferase"/>
</dbReference>
<feature type="domain" description="Glycine N-acyltransferase N-terminal" evidence="4">
    <location>
        <begin position="66"/>
        <end position="171"/>
    </location>
</feature>
<comment type="similarity">
    <text evidence="3">Belongs to the glycine N-acyltransferase family.</text>
</comment>
<sequence>MAVVAVRELPILIQALQKWMPYCNSLLSMMKNSLLSENVWPHMAIYTDDIKKCTTVVGAAINYHLSPFDRTYYIHSTNITKLQEVLNTTGVINWNKTRIMIENMPMSGFQIIHDVAKNRGFQLIYNKPCNLVLLKNKELCAKTAEKSLPFAMRYGSLQNEHIPLIENRWWMNNETTPPSILSETLKHCKSFAAFDPNGTPVSWGIHKECGALGYGFSEPKYRGSGLHMIIQARFCTELSNAGITPYFYIAKNNIPPMKVATKVGFEKLEGFVTTRLVFTKIQ</sequence>
<evidence type="ECO:0000256" key="3">
    <source>
        <dbReference type="RuleBase" id="RU368002"/>
    </source>
</evidence>
<protein>
    <recommendedName>
        <fullName evidence="3">Glycine N-acyltransferase-like protein</fullName>
        <ecNumber evidence="3">2.3.1.-</ecNumber>
    </recommendedName>
</protein>
<reference evidence="7" key="1">
    <citation type="submission" date="2025-08" db="UniProtKB">
        <authorList>
            <consortium name="RefSeq"/>
        </authorList>
    </citation>
    <scope>IDENTIFICATION</scope>
    <source>
        <tissue evidence="7">Testes</tissue>
    </source>
</reference>
<dbReference type="Pfam" id="PF08444">
    <property type="entry name" value="Gly_acyl_tr_C"/>
    <property type="match status" value="1"/>
</dbReference>
<dbReference type="GeneID" id="102805105"/>
<dbReference type="SUPFAM" id="SSF55729">
    <property type="entry name" value="Acyl-CoA N-acyltransferases (Nat)"/>
    <property type="match status" value="1"/>
</dbReference>
<evidence type="ECO:0000256" key="1">
    <source>
        <dbReference type="ARBA" id="ARBA00022679"/>
    </source>
</evidence>
<name>A0ABM0MU31_SACKO</name>
<evidence type="ECO:0000313" key="7">
    <source>
        <dbReference type="RefSeq" id="XP_006823522.1"/>
    </source>
</evidence>
<evidence type="ECO:0000259" key="5">
    <source>
        <dbReference type="Pfam" id="PF08444"/>
    </source>
</evidence>
<keyword evidence="1 3" id="KW-0808">Transferase</keyword>
<evidence type="ECO:0000313" key="6">
    <source>
        <dbReference type="Proteomes" id="UP000694865"/>
    </source>
</evidence>
<gene>
    <name evidence="7" type="primary">LOC102805105</name>
</gene>
<evidence type="ECO:0000259" key="4">
    <source>
        <dbReference type="Pfam" id="PF06021"/>
    </source>
</evidence>
<dbReference type="Gene3D" id="3.40.630.30">
    <property type="match status" value="1"/>
</dbReference>
<dbReference type="Pfam" id="PF06021">
    <property type="entry name" value="Gly_acyl_tr_N"/>
    <property type="match status" value="1"/>
</dbReference>
<proteinExistence type="inferred from homology"/>
<dbReference type="PANTHER" id="PTHR15298:SF1">
    <property type="entry name" value="GLYCINE N-ACYLTRANSFERASE-LIKE PROTEIN"/>
    <property type="match status" value="1"/>
</dbReference>
<evidence type="ECO:0000256" key="2">
    <source>
        <dbReference type="ARBA" id="ARBA00023315"/>
    </source>
</evidence>
<dbReference type="InterPro" id="IPR016181">
    <property type="entry name" value="Acyl_CoA_acyltransferase"/>
</dbReference>
<dbReference type="EC" id="2.3.1.-" evidence="3"/>
<dbReference type="InterPro" id="IPR013652">
    <property type="entry name" value="Glycine_N-acyltransferase_C"/>
</dbReference>